<reference evidence="3" key="1">
    <citation type="submission" date="2022-11" db="EMBL/GenBank/DDBJ databases">
        <title>Pseudomonas triclosanedens sp. nov., a triclosan degrader isolated from activated sludge.</title>
        <authorList>
            <person name="Yin Y."/>
            <person name="Lu Z."/>
        </authorList>
    </citation>
    <scope>NUCLEOTIDE SEQUENCE</scope>
    <source>
        <strain evidence="3">ZM23</strain>
    </source>
</reference>
<dbReference type="RefSeq" id="WP_254472320.1">
    <property type="nucleotide sequence ID" value="NZ_CP113432.1"/>
</dbReference>
<feature type="compositionally biased region" description="Polar residues" evidence="1">
    <location>
        <begin position="17"/>
        <end position="34"/>
    </location>
</feature>
<keyword evidence="4" id="KW-1185">Reference proteome</keyword>
<dbReference type="Pfam" id="PF17891">
    <property type="entry name" value="FluMu_N"/>
    <property type="match status" value="1"/>
</dbReference>
<evidence type="ECO:0000313" key="3">
    <source>
        <dbReference type="EMBL" id="WAI49048.1"/>
    </source>
</evidence>
<dbReference type="InterPro" id="IPR041227">
    <property type="entry name" value="FluMu_N"/>
</dbReference>
<feature type="domain" description="Mu-like prophage FluMu N-terminal" evidence="2">
    <location>
        <begin position="116"/>
        <end position="153"/>
    </location>
</feature>
<dbReference type="Proteomes" id="UP001163624">
    <property type="component" value="Chromosome"/>
</dbReference>
<dbReference type="EMBL" id="CP113432">
    <property type="protein sequence ID" value="WAI49048.1"/>
    <property type="molecule type" value="Genomic_DNA"/>
</dbReference>
<dbReference type="SUPFAM" id="SSF160059">
    <property type="entry name" value="PriA/YqbF domain"/>
    <property type="match status" value="1"/>
</dbReference>
<accession>A0ABY6ZW82</accession>
<gene>
    <name evidence="3" type="ORF">OU419_25415</name>
</gene>
<protein>
    <recommendedName>
        <fullName evidence="2">Mu-like prophage FluMu N-terminal domain-containing protein</fullName>
    </recommendedName>
</protein>
<name>A0ABY6ZW82_9PSED</name>
<sequence length="175" mass="17971">MAAKKTPGNPKARAAGKSSQQAKAVPASTGTQDDQVSKDAKGTAAGQNDQGGQGSEARPSFQIVMAGQGDDTARAVVDALTSSGGQVTQPDLESQDDKDLPSAIEGIYVRSFPPTFRRAGFAFTSEGMGIALSAITAEQLKAIQDEPMLSVEFCDFPVDDTSVGAAEAGEQTGTE</sequence>
<feature type="region of interest" description="Disordered" evidence="1">
    <location>
        <begin position="1"/>
        <end position="68"/>
    </location>
</feature>
<evidence type="ECO:0000256" key="1">
    <source>
        <dbReference type="SAM" id="MobiDB-lite"/>
    </source>
</evidence>
<proteinExistence type="predicted"/>
<evidence type="ECO:0000313" key="4">
    <source>
        <dbReference type="Proteomes" id="UP001163624"/>
    </source>
</evidence>
<dbReference type="Gene3D" id="3.40.5.80">
    <property type="match status" value="1"/>
</dbReference>
<organism evidence="3 4">
    <name type="scientific">Pseudomonas triclosanedens</name>
    <dbReference type="NCBI Taxonomy" id="2961893"/>
    <lineage>
        <taxon>Bacteria</taxon>
        <taxon>Pseudomonadati</taxon>
        <taxon>Pseudomonadota</taxon>
        <taxon>Gammaproteobacteria</taxon>
        <taxon>Pseudomonadales</taxon>
        <taxon>Pseudomonadaceae</taxon>
        <taxon>Pseudomonas</taxon>
    </lineage>
</organism>
<evidence type="ECO:0000259" key="2">
    <source>
        <dbReference type="Pfam" id="PF17891"/>
    </source>
</evidence>